<dbReference type="RefSeq" id="WP_228233222.1">
    <property type="nucleotide sequence ID" value="NZ_ARXL01000124.1"/>
</dbReference>
<dbReference type="SUPFAM" id="SSF52821">
    <property type="entry name" value="Rhodanese/Cell cycle control phosphatase"/>
    <property type="match status" value="2"/>
</dbReference>
<dbReference type="Proteomes" id="UP001108027">
    <property type="component" value="Unassembled WGS sequence"/>
</dbReference>
<dbReference type="InterPro" id="IPR001307">
    <property type="entry name" value="Thiosulphate_STrfase_CS"/>
</dbReference>
<dbReference type="InterPro" id="IPR036873">
    <property type="entry name" value="Rhodanese-like_dom_sf"/>
</dbReference>
<dbReference type="Pfam" id="PF00581">
    <property type="entry name" value="Rhodanese"/>
    <property type="match status" value="2"/>
</dbReference>
<comment type="caution">
    <text evidence="4">The sequence shown here is derived from an EMBL/GenBank/DDBJ whole genome shotgun (WGS) entry which is preliminary data.</text>
</comment>
<dbReference type="InterPro" id="IPR001763">
    <property type="entry name" value="Rhodanese-like_dom"/>
</dbReference>
<reference evidence="4" key="1">
    <citation type="submission" date="2021-10" db="EMBL/GenBank/DDBJ databases">
        <title>The diversity and Nitrogen Metabolism of Culturable Nitrate-Utilizing Bacteria Within the Oxygen Minimum Zone of the Changjiang (Yangtze River)Estuary.</title>
        <authorList>
            <person name="Zhang D."/>
            <person name="Zheng J."/>
            <person name="Liu S."/>
            <person name="He W."/>
        </authorList>
    </citation>
    <scope>NUCLEOTIDE SEQUENCE</scope>
    <source>
        <strain evidence="4">FXH-223</strain>
    </source>
</reference>
<protein>
    <submittedName>
        <fullName evidence="4">Sulfurtransferase</fullName>
    </submittedName>
</protein>
<sequence length="274" mass="30605">MTAQLPLLLEPSELARHLDDEHLLIVDLCKDQVYDQAHVPGAVHLDFKRLLAGTQPAPGLLPDDRALSALFSDLGLTPDTFVVAYDDEGGGWAARLLWTLEVIGHHRYAYLNGGIHGWLAEDLPTSTEPGEPEPSDYQVGPHDPKANVDLDYLLAHHRDPDVVVWDARSEEEFAGVRAFAQKAGHIPGATLYEWTDAMDKTNNLRLRDLDTIRRELADHGIQADKQVITHCQTHHRSSFTWLVGKILGFKDIRGYAGSWAEWGNHPETPVEKPE</sequence>
<dbReference type="PANTHER" id="PTHR43855">
    <property type="entry name" value="THIOSULFATE SULFURTRANSFERASE"/>
    <property type="match status" value="1"/>
</dbReference>
<evidence type="ECO:0000313" key="4">
    <source>
        <dbReference type="EMBL" id="MCC4307815.1"/>
    </source>
</evidence>
<evidence type="ECO:0000256" key="1">
    <source>
        <dbReference type="ARBA" id="ARBA00022737"/>
    </source>
</evidence>
<dbReference type="PANTHER" id="PTHR43855:SF1">
    <property type="entry name" value="THIOSULFATE SULFURTRANSFERASE"/>
    <property type="match status" value="1"/>
</dbReference>
<dbReference type="PROSITE" id="PS00380">
    <property type="entry name" value="RHODANESE_1"/>
    <property type="match status" value="1"/>
</dbReference>
<name>A0A9Q3YNG2_9GAMM</name>
<feature type="region of interest" description="Disordered" evidence="2">
    <location>
        <begin position="122"/>
        <end position="141"/>
    </location>
</feature>
<evidence type="ECO:0000259" key="3">
    <source>
        <dbReference type="PROSITE" id="PS50206"/>
    </source>
</evidence>
<dbReference type="AlphaFoldDB" id="A0A9Q3YNG2"/>
<dbReference type="CDD" id="cd01449">
    <property type="entry name" value="TST_Repeat_2"/>
    <property type="match status" value="1"/>
</dbReference>
<proteinExistence type="predicted"/>
<organism evidence="4 5">
    <name type="scientific">Alloalcanivorax marinus</name>
    <dbReference type="NCBI Taxonomy" id="1177169"/>
    <lineage>
        <taxon>Bacteria</taxon>
        <taxon>Pseudomonadati</taxon>
        <taxon>Pseudomonadota</taxon>
        <taxon>Gammaproteobacteria</taxon>
        <taxon>Oceanospirillales</taxon>
        <taxon>Alcanivoracaceae</taxon>
        <taxon>Alloalcanivorax</taxon>
    </lineage>
</organism>
<evidence type="ECO:0000313" key="5">
    <source>
        <dbReference type="Proteomes" id="UP001108027"/>
    </source>
</evidence>
<feature type="domain" description="Rhodanese" evidence="3">
    <location>
        <begin position="19"/>
        <end position="127"/>
    </location>
</feature>
<dbReference type="PROSITE" id="PS50206">
    <property type="entry name" value="RHODANESE_3"/>
    <property type="match status" value="2"/>
</dbReference>
<keyword evidence="1" id="KW-0677">Repeat</keyword>
<feature type="domain" description="Rhodanese" evidence="3">
    <location>
        <begin position="158"/>
        <end position="271"/>
    </location>
</feature>
<dbReference type="Gene3D" id="3.40.250.10">
    <property type="entry name" value="Rhodanese-like domain"/>
    <property type="match status" value="2"/>
</dbReference>
<gene>
    <name evidence="4" type="ORF">LL252_04445</name>
</gene>
<accession>A0A9Q3YNG2</accession>
<keyword evidence="5" id="KW-1185">Reference proteome</keyword>
<dbReference type="SMART" id="SM00450">
    <property type="entry name" value="RHOD"/>
    <property type="match status" value="2"/>
</dbReference>
<evidence type="ECO:0000256" key="2">
    <source>
        <dbReference type="SAM" id="MobiDB-lite"/>
    </source>
</evidence>
<dbReference type="EMBL" id="JAJGNA010000003">
    <property type="protein sequence ID" value="MCC4307815.1"/>
    <property type="molecule type" value="Genomic_DNA"/>
</dbReference>
<dbReference type="GO" id="GO:0004792">
    <property type="term" value="F:thiosulfate-cyanide sulfurtransferase activity"/>
    <property type="evidence" value="ECO:0007669"/>
    <property type="project" value="InterPro"/>
</dbReference>
<dbReference type="CDD" id="cd01448">
    <property type="entry name" value="TST_Repeat_1"/>
    <property type="match status" value="1"/>
</dbReference>
<dbReference type="InterPro" id="IPR051126">
    <property type="entry name" value="Thiosulfate_sulfurtransferase"/>
</dbReference>